<evidence type="ECO:0000313" key="1">
    <source>
        <dbReference type="EMBL" id="KAK0464024.1"/>
    </source>
</evidence>
<evidence type="ECO:0000313" key="2">
    <source>
        <dbReference type="Proteomes" id="UP001175227"/>
    </source>
</evidence>
<protein>
    <submittedName>
        <fullName evidence="1">Uncharacterized protein</fullName>
    </submittedName>
</protein>
<comment type="caution">
    <text evidence="1">The sequence shown here is derived from an EMBL/GenBank/DDBJ whole genome shotgun (WGS) entry which is preliminary data.</text>
</comment>
<proteinExistence type="predicted"/>
<dbReference type="EMBL" id="JAUEPR010000105">
    <property type="protein sequence ID" value="KAK0464024.1"/>
    <property type="molecule type" value="Genomic_DNA"/>
</dbReference>
<organism evidence="1 2">
    <name type="scientific">Armillaria novae-zelandiae</name>
    <dbReference type="NCBI Taxonomy" id="153914"/>
    <lineage>
        <taxon>Eukaryota</taxon>
        <taxon>Fungi</taxon>
        <taxon>Dikarya</taxon>
        <taxon>Basidiomycota</taxon>
        <taxon>Agaricomycotina</taxon>
        <taxon>Agaricomycetes</taxon>
        <taxon>Agaricomycetidae</taxon>
        <taxon>Agaricales</taxon>
        <taxon>Marasmiineae</taxon>
        <taxon>Physalacriaceae</taxon>
        <taxon>Armillaria</taxon>
    </lineage>
</organism>
<accession>A0AA39TUP0</accession>
<keyword evidence="2" id="KW-1185">Reference proteome</keyword>
<name>A0AA39TUP0_9AGAR</name>
<gene>
    <name evidence="1" type="ORF">IW261DRAFT_1427525</name>
</gene>
<sequence>MLWTASELLEAFGDWRKPVNRTQRTLDAVSWKKWGPGERDAYLKKEVSDGVEERRSLHEREKRAKDAAKERRHALGAARVLVDAAEVSRSEKDWCNAQNGTWGGAVVSKATQMNYYHPYLWMHIDKAMHSVDWSPSAAVKLLKCDHPVLFLKLNKGTISKWMQHGKKEWSTKTLQNEKAPELLSHFKCSEHFVHDYYSSVLAWSPRKATCVAAHLPIVYAMKWFSIPPELIINMDQVGVWVFPNNSYTFHERGACQVDVVAKDEKHCYTALTMSTASGTFLPFQQPADVGLQCVSKHHLKQTLFKYLGEEQQKQVAGGIDQEAVKIAMGLPKLCDAPVVGLVELYNFMIGPYGCDVVKKAWEKCIAREWCLSAECLTSRKAQNALSTYLKNDTEL</sequence>
<dbReference type="Proteomes" id="UP001175227">
    <property type="component" value="Unassembled WGS sequence"/>
</dbReference>
<dbReference type="AlphaFoldDB" id="A0AA39TUP0"/>
<reference evidence="1" key="1">
    <citation type="submission" date="2023-06" db="EMBL/GenBank/DDBJ databases">
        <authorList>
            <consortium name="Lawrence Berkeley National Laboratory"/>
            <person name="Ahrendt S."/>
            <person name="Sahu N."/>
            <person name="Indic B."/>
            <person name="Wong-Bajracharya J."/>
            <person name="Merenyi Z."/>
            <person name="Ke H.-M."/>
            <person name="Monk M."/>
            <person name="Kocsube S."/>
            <person name="Drula E."/>
            <person name="Lipzen A."/>
            <person name="Balint B."/>
            <person name="Henrissat B."/>
            <person name="Andreopoulos B."/>
            <person name="Martin F.M."/>
            <person name="Harder C.B."/>
            <person name="Rigling D."/>
            <person name="Ford K.L."/>
            <person name="Foster G.D."/>
            <person name="Pangilinan J."/>
            <person name="Papanicolaou A."/>
            <person name="Barry K."/>
            <person name="LaButti K."/>
            <person name="Viragh M."/>
            <person name="Koriabine M."/>
            <person name="Yan M."/>
            <person name="Riley R."/>
            <person name="Champramary S."/>
            <person name="Plett K.L."/>
            <person name="Tsai I.J."/>
            <person name="Slot J."/>
            <person name="Sipos G."/>
            <person name="Plett J."/>
            <person name="Nagy L.G."/>
            <person name="Grigoriev I.V."/>
        </authorList>
    </citation>
    <scope>NUCLEOTIDE SEQUENCE</scope>
    <source>
        <strain evidence="1">ICMP 16352</strain>
    </source>
</reference>